<dbReference type="RefSeq" id="XP_049305515.1">
    <property type="nucleotide sequence ID" value="XM_049449558.1"/>
</dbReference>
<feature type="transmembrane region" description="Helical" evidence="5">
    <location>
        <begin position="266"/>
        <end position="287"/>
    </location>
</feature>
<dbReference type="InterPro" id="IPR011701">
    <property type="entry name" value="MFS"/>
</dbReference>
<dbReference type="InterPro" id="IPR020846">
    <property type="entry name" value="MFS_dom"/>
</dbReference>
<accession>A0ABM3J8F4</accession>
<dbReference type="GeneID" id="125776581"/>
<evidence type="ECO:0000313" key="7">
    <source>
        <dbReference type="Proteomes" id="UP001652620"/>
    </source>
</evidence>
<evidence type="ECO:0000256" key="4">
    <source>
        <dbReference type="ARBA" id="ARBA00023136"/>
    </source>
</evidence>
<dbReference type="Proteomes" id="UP001652620">
    <property type="component" value="Chromosome 2"/>
</dbReference>
<sequence>MVTRQITSETSGEIVSETGGPKVGVRHLQAVLLFFGFCVSFMQRCNLSLAIVAMMDRNSTNPDFPEYAWSEQTKSVLLSSFFWGYLVMQIPSGMLAQRFGGKVVLLCGVAFSGLLALLTPYSAQLGDWQLTCVVRVLQGFCQSVLYTSGHTLLGQWAPPAERGILATLCYSGPQFGTVIILSIGGELATSQFGWPSIFYISGGCGIIWCFMWLLWGADSPRQSKLISSREQNYIESALAEISESENNATTAKITTPWLSIFKSVPFWAILIGNCTYSWGFWTMMTQIPSYIKNVYNQDIQSNALLSALPYVANLVLSLFFCALAHKLLSAKVTSTNASRKIFNTIGTWIPMAASIALGSIDADQPDLAVILLTVAVGVNSASFLGAMVNLIDLSPNFAGTLMSMTNFAGTMMSVIAPLVVGVIVTDATNPNQWRYIFYIVALFYFFGNLLFVVLGSSKLQPWNEPLQRHTKRVEQNVEMKCHA</sequence>
<evidence type="ECO:0000259" key="6">
    <source>
        <dbReference type="PROSITE" id="PS50850"/>
    </source>
</evidence>
<evidence type="ECO:0000256" key="2">
    <source>
        <dbReference type="ARBA" id="ARBA00022692"/>
    </source>
</evidence>
<comment type="subcellular location">
    <subcellularLocation>
        <location evidence="1">Membrane</location>
        <topology evidence="1">Multi-pass membrane protein</topology>
    </subcellularLocation>
</comment>
<dbReference type="CDD" id="cd17318">
    <property type="entry name" value="MFS_SLC17"/>
    <property type="match status" value="1"/>
</dbReference>
<proteinExistence type="predicted"/>
<organism evidence="7 8">
    <name type="scientific">Bactrocera dorsalis</name>
    <name type="common">Oriental fruit fly</name>
    <name type="synonym">Dacus dorsalis</name>
    <dbReference type="NCBI Taxonomy" id="27457"/>
    <lineage>
        <taxon>Eukaryota</taxon>
        <taxon>Metazoa</taxon>
        <taxon>Ecdysozoa</taxon>
        <taxon>Arthropoda</taxon>
        <taxon>Hexapoda</taxon>
        <taxon>Insecta</taxon>
        <taxon>Pterygota</taxon>
        <taxon>Neoptera</taxon>
        <taxon>Endopterygota</taxon>
        <taxon>Diptera</taxon>
        <taxon>Brachycera</taxon>
        <taxon>Muscomorpha</taxon>
        <taxon>Tephritoidea</taxon>
        <taxon>Tephritidae</taxon>
        <taxon>Bactrocera</taxon>
        <taxon>Bactrocera</taxon>
    </lineage>
</organism>
<feature type="transmembrane region" description="Helical" evidence="5">
    <location>
        <begin position="75"/>
        <end position="96"/>
    </location>
</feature>
<feature type="transmembrane region" description="Helical" evidence="5">
    <location>
        <begin position="103"/>
        <end position="121"/>
    </location>
</feature>
<keyword evidence="3 5" id="KW-1133">Transmembrane helix</keyword>
<reference evidence="8" key="2">
    <citation type="submission" date="2025-08" db="UniProtKB">
        <authorList>
            <consortium name="RefSeq"/>
        </authorList>
    </citation>
    <scope>IDENTIFICATION</scope>
    <source>
        <tissue evidence="8">Adult</tissue>
    </source>
</reference>
<evidence type="ECO:0000256" key="5">
    <source>
        <dbReference type="SAM" id="Phobius"/>
    </source>
</evidence>
<dbReference type="InterPro" id="IPR036259">
    <property type="entry name" value="MFS_trans_sf"/>
</dbReference>
<keyword evidence="2 5" id="KW-0812">Transmembrane</keyword>
<evidence type="ECO:0000313" key="8">
    <source>
        <dbReference type="RefSeq" id="XP_049305515.1"/>
    </source>
</evidence>
<dbReference type="InterPro" id="IPR050382">
    <property type="entry name" value="MFS_Na/Anion_cotransporter"/>
</dbReference>
<feature type="transmembrane region" description="Helical" evidence="5">
    <location>
        <begin position="307"/>
        <end position="329"/>
    </location>
</feature>
<dbReference type="PROSITE" id="PS50850">
    <property type="entry name" value="MFS"/>
    <property type="match status" value="1"/>
</dbReference>
<dbReference type="PANTHER" id="PTHR11662">
    <property type="entry name" value="SOLUTE CARRIER FAMILY 17"/>
    <property type="match status" value="1"/>
</dbReference>
<keyword evidence="4 5" id="KW-0472">Membrane</keyword>
<protein>
    <submittedName>
        <fullName evidence="8">Inorganic phosphate cotransporter isoform X1</fullName>
    </submittedName>
</protein>
<reference evidence="7" key="1">
    <citation type="submission" date="2025-05" db="UniProtKB">
        <authorList>
            <consortium name="RefSeq"/>
        </authorList>
    </citation>
    <scope>NUCLEOTIDE SEQUENCE [LARGE SCALE GENOMIC DNA]</scope>
</reference>
<feature type="transmembrane region" description="Helical" evidence="5">
    <location>
        <begin position="403"/>
        <end position="423"/>
    </location>
</feature>
<name>A0ABM3J8F4_BACDO</name>
<feature type="transmembrane region" description="Helical" evidence="5">
    <location>
        <begin position="367"/>
        <end position="391"/>
    </location>
</feature>
<evidence type="ECO:0000256" key="3">
    <source>
        <dbReference type="ARBA" id="ARBA00022989"/>
    </source>
</evidence>
<dbReference type="PANTHER" id="PTHR11662:SF280">
    <property type="entry name" value="FI21844P1-RELATED"/>
    <property type="match status" value="1"/>
</dbReference>
<feature type="transmembrane region" description="Helical" evidence="5">
    <location>
        <begin position="435"/>
        <end position="454"/>
    </location>
</feature>
<feature type="transmembrane region" description="Helical" evidence="5">
    <location>
        <begin position="341"/>
        <end position="361"/>
    </location>
</feature>
<feature type="transmembrane region" description="Helical" evidence="5">
    <location>
        <begin position="31"/>
        <end position="55"/>
    </location>
</feature>
<dbReference type="SUPFAM" id="SSF103473">
    <property type="entry name" value="MFS general substrate transporter"/>
    <property type="match status" value="1"/>
</dbReference>
<gene>
    <name evidence="8" type="primary">LOC125776581</name>
</gene>
<dbReference type="Gene3D" id="1.20.1250.20">
    <property type="entry name" value="MFS general substrate transporter like domains"/>
    <property type="match status" value="2"/>
</dbReference>
<evidence type="ECO:0000256" key="1">
    <source>
        <dbReference type="ARBA" id="ARBA00004141"/>
    </source>
</evidence>
<feature type="domain" description="Major facilitator superfamily (MFS) profile" evidence="6">
    <location>
        <begin position="29"/>
        <end position="459"/>
    </location>
</feature>
<dbReference type="Pfam" id="PF07690">
    <property type="entry name" value="MFS_1"/>
    <property type="match status" value="1"/>
</dbReference>
<feature type="transmembrane region" description="Helical" evidence="5">
    <location>
        <begin position="197"/>
        <end position="215"/>
    </location>
</feature>
<keyword evidence="7" id="KW-1185">Reference proteome</keyword>